<name>A0A840CDD0_9RHOB</name>
<dbReference type="PANTHER" id="PTHR46438">
    <property type="entry name" value="ALPHA/BETA-HYDROLASES SUPERFAMILY PROTEIN"/>
    <property type="match status" value="1"/>
</dbReference>
<keyword evidence="3" id="KW-1185">Reference proteome</keyword>
<dbReference type="InterPro" id="IPR029058">
    <property type="entry name" value="AB_hydrolase_fold"/>
</dbReference>
<dbReference type="SUPFAM" id="SSF53474">
    <property type="entry name" value="alpha/beta-Hydrolases"/>
    <property type="match status" value="1"/>
</dbReference>
<gene>
    <name evidence="2" type="ORF">GGR17_003914</name>
</gene>
<dbReference type="AlphaFoldDB" id="A0A840CDD0"/>
<evidence type="ECO:0000313" key="3">
    <source>
        <dbReference type="Proteomes" id="UP000585681"/>
    </source>
</evidence>
<dbReference type="RefSeq" id="WP_054540813.1">
    <property type="nucleotide sequence ID" value="NZ_JACIEQ010000019.1"/>
</dbReference>
<accession>A0A840CDD0</accession>
<dbReference type="Gene3D" id="3.40.50.1820">
    <property type="entry name" value="alpha/beta hydrolase"/>
    <property type="match status" value="1"/>
</dbReference>
<sequence>MLVELPNGCINVETRGSGTPVLALHGGGLDHRHMLDALEPVFEESTGWKRVYIDLPGHGYSKADARVQSQDDVFNMISAFIDLVFDGQKLAVIGESRGSYHAMGLAHARPADLLGMMLIVADGMPGSTVDWRPTHQTLVPFSEGIPKRTSPEAAARFGRLVVQSPDILQKIENIKLPAAALADDELATRLNQNFNFSFDLPNPASAFDKPTLIVNGRQDAMAGYQDMMDRFERYPRATLAVLDCAGHSLAWERPELFRALTLDWLHRMSESAT</sequence>
<evidence type="ECO:0000259" key="1">
    <source>
        <dbReference type="Pfam" id="PF12697"/>
    </source>
</evidence>
<feature type="domain" description="AB hydrolase-1" evidence="1">
    <location>
        <begin position="21"/>
        <end position="259"/>
    </location>
</feature>
<proteinExistence type="predicted"/>
<evidence type="ECO:0000313" key="2">
    <source>
        <dbReference type="EMBL" id="MBB4024074.1"/>
    </source>
</evidence>
<comment type="caution">
    <text evidence="2">The sequence shown here is derived from an EMBL/GenBank/DDBJ whole genome shotgun (WGS) entry which is preliminary data.</text>
</comment>
<reference evidence="2" key="1">
    <citation type="submission" date="2020-08" db="EMBL/GenBank/DDBJ databases">
        <title>Genomic Encyclopedia of Type Strains, Phase IV (KMG-IV): sequencing the most valuable type-strain genomes for metagenomic binning, comparative biology and taxonomic classification.</title>
        <authorList>
            <person name="Goeker M."/>
        </authorList>
    </citation>
    <scope>NUCLEOTIDE SEQUENCE [LARGE SCALE GENOMIC DNA]</scope>
    <source>
        <strain evidence="2">DSM 105040</strain>
    </source>
</reference>
<organism evidence="2 3">
    <name type="scientific">Actibacterium naphthalenivorans</name>
    <dbReference type="NCBI Taxonomy" id="1614693"/>
    <lineage>
        <taxon>Bacteria</taxon>
        <taxon>Pseudomonadati</taxon>
        <taxon>Pseudomonadota</taxon>
        <taxon>Alphaproteobacteria</taxon>
        <taxon>Rhodobacterales</taxon>
        <taxon>Roseobacteraceae</taxon>
        <taxon>Actibacterium</taxon>
    </lineage>
</organism>
<dbReference type="EMBL" id="JACIEQ010000019">
    <property type="protein sequence ID" value="MBB4024074.1"/>
    <property type="molecule type" value="Genomic_DNA"/>
</dbReference>
<dbReference type="InterPro" id="IPR000073">
    <property type="entry name" value="AB_hydrolase_1"/>
</dbReference>
<protein>
    <submittedName>
        <fullName evidence="2">Pimeloyl-ACP methyl ester carboxylesterase</fullName>
    </submittedName>
</protein>
<dbReference type="Proteomes" id="UP000585681">
    <property type="component" value="Unassembled WGS sequence"/>
</dbReference>
<dbReference type="PANTHER" id="PTHR46438:SF2">
    <property type="entry name" value="ALPHA_BETA-HYDROLASES SUPERFAMILY PROTEIN"/>
    <property type="match status" value="1"/>
</dbReference>
<dbReference type="Pfam" id="PF12697">
    <property type="entry name" value="Abhydrolase_6"/>
    <property type="match status" value="1"/>
</dbReference>